<comment type="caution">
    <text evidence="1">The sequence shown here is derived from an EMBL/GenBank/DDBJ whole genome shotgun (WGS) entry which is preliminary data.</text>
</comment>
<evidence type="ECO:0000313" key="2">
    <source>
        <dbReference type="Proteomes" id="UP000008553"/>
    </source>
</evidence>
<reference evidence="1 2" key="1">
    <citation type="journal article" date="2002" name="Nature">
        <title>Genome sequence and comparative analysis of the model rodent malaria parasite Plasmodium yoelii yoelii.</title>
        <authorList>
            <person name="Carlton J.M."/>
            <person name="Angiuoli S.V."/>
            <person name="Suh B.B."/>
            <person name="Kooij T.W."/>
            <person name="Pertea M."/>
            <person name="Silva J.C."/>
            <person name="Ermolaeva M.D."/>
            <person name="Allen J.E."/>
            <person name="Selengut J.D."/>
            <person name="Koo H.L."/>
            <person name="Peterson J.D."/>
            <person name="Pop M."/>
            <person name="Kosack D.S."/>
            <person name="Shumway M.F."/>
            <person name="Bidwell S.L."/>
            <person name="Shallom S.J."/>
            <person name="van Aken S.E."/>
            <person name="Riedmuller S.B."/>
            <person name="Feldblyum T.V."/>
            <person name="Cho J.K."/>
            <person name="Quackenbush J."/>
            <person name="Sedegah M."/>
            <person name="Shoaibi A."/>
            <person name="Cummings L.M."/>
            <person name="Florens L."/>
            <person name="Yates J.R."/>
            <person name="Raine J.D."/>
            <person name="Sinden R.E."/>
            <person name="Harris M.A."/>
            <person name="Cunningham D.A."/>
            <person name="Preiser P.R."/>
            <person name="Bergman L.W."/>
            <person name="Vaidya A.B."/>
            <person name="van Lin L.H."/>
            <person name="Janse C.J."/>
            <person name="Waters A.P."/>
            <person name="Smith H.O."/>
            <person name="White O.R."/>
            <person name="Salzberg S.L."/>
            <person name="Venter J.C."/>
            <person name="Fraser C.M."/>
            <person name="Hoffman S.L."/>
            <person name="Gardner M.J."/>
            <person name="Carucci D.J."/>
        </authorList>
    </citation>
    <scope>NUCLEOTIDE SEQUENCE [LARGE SCALE GENOMIC DNA]</scope>
    <source>
        <strain evidence="1 2">17XNL</strain>
    </source>
</reference>
<evidence type="ECO:0000313" key="1">
    <source>
        <dbReference type="EMBL" id="EAA18804.1"/>
    </source>
</evidence>
<dbReference type="InParanoid" id="Q7RAC9"/>
<accession>Q7RAC9</accession>
<dbReference type="PaxDb" id="73239-Q7RAC9"/>
<dbReference type="Proteomes" id="UP000008553">
    <property type="component" value="Unassembled WGS sequence"/>
</dbReference>
<organism evidence="1 2">
    <name type="scientific">Plasmodium yoelii yoelii</name>
    <dbReference type="NCBI Taxonomy" id="73239"/>
    <lineage>
        <taxon>Eukaryota</taxon>
        <taxon>Sar</taxon>
        <taxon>Alveolata</taxon>
        <taxon>Apicomplexa</taxon>
        <taxon>Aconoidasida</taxon>
        <taxon>Haemosporida</taxon>
        <taxon>Plasmodiidae</taxon>
        <taxon>Plasmodium</taxon>
        <taxon>Plasmodium (Vinckeia)</taxon>
    </lineage>
</organism>
<name>Q7RAC9_PLAYO</name>
<proteinExistence type="predicted"/>
<protein>
    <submittedName>
        <fullName evidence="1">Uncharacterized protein</fullName>
    </submittedName>
</protein>
<gene>
    <name evidence="1" type="ORF">PY06571</name>
</gene>
<keyword evidence="2" id="KW-1185">Reference proteome</keyword>
<dbReference type="AlphaFoldDB" id="Q7RAC9"/>
<sequence>MGKNIYCLVRKKEKKICNFFFCAIRIKGDIIVKNTFFFFVKLMK</sequence>
<dbReference type="EMBL" id="AABL01002238">
    <property type="protein sequence ID" value="EAA18804.1"/>
    <property type="molecule type" value="Genomic_DNA"/>
</dbReference>
<feature type="non-terminal residue" evidence="1">
    <location>
        <position position="44"/>
    </location>
</feature>